<comment type="caution">
    <text evidence="4">The sequence shown here is derived from an EMBL/GenBank/DDBJ whole genome shotgun (WGS) entry which is preliminary data.</text>
</comment>
<protein>
    <submittedName>
        <fullName evidence="4">Cobalamin biosynthesis protein</fullName>
    </submittedName>
</protein>
<dbReference type="InterPro" id="IPR052553">
    <property type="entry name" value="CbiG_hydrolase"/>
</dbReference>
<dbReference type="Proteomes" id="UP000298458">
    <property type="component" value="Unassembled WGS sequence"/>
</dbReference>
<dbReference type="PANTHER" id="PTHR37477:SF1">
    <property type="entry name" value="COBALT-PRECORRIN-5A HYDROLASE"/>
    <property type="match status" value="1"/>
</dbReference>
<accession>A0A4R9GH17</accession>
<dbReference type="InterPro" id="IPR038029">
    <property type="entry name" value="GbiG_N_sf"/>
</dbReference>
<organism evidence="4 5">
    <name type="scientific">Leptospira fletcheri</name>
    <dbReference type="NCBI Taxonomy" id="2484981"/>
    <lineage>
        <taxon>Bacteria</taxon>
        <taxon>Pseudomonadati</taxon>
        <taxon>Spirochaetota</taxon>
        <taxon>Spirochaetia</taxon>
        <taxon>Leptospirales</taxon>
        <taxon>Leptospiraceae</taxon>
        <taxon>Leptospira</taxon>
    </lineage>
</organism>
<evidence type="ECO:0000259" key="2">
    <source>
        <dbReference type="Pfam" id="PF11760"/>
    </source>
</evidence>
<feature type="domain" description="Cobalamin biosynthesis central region" evidence="3">
    <location>
        <begin position="143"/>
        <end position="239"/>
    </location>
</feature>
<dbReference type="SUPFAM" id="SSF159672">
    <property type="entry name" value="CbiG N-terminal domain-like"/>
    <property type="match status" value="1"/>
</dbReference>
<dbReference type="Pfam" id="PF11760">
    <property type="entry name" value="CbiG_N"/>
    <property type="match status" value="1"/>
</dbReference>
<dbReference type="SUPFAM" id="SSF159664">
    <property type="entry name" value="CobE/GbiG C-terminal domain-like"/>
    <property type="match status" value="1"/>
</dbReference>
<dbReference type="InterPro" id="IPR002750">
    <property type="entry name" value="CobE/GbiG_C"/>
</dbReference>
<evidence type="ECO:0000313" key="5">
    <source>
        <dbReference type="Proteomes" id="UP000298458"/>
    </source>
</evidence>
<dbReference type="Gene3D" id="3.30.420.180">
    <property type="entry name" value="CobE/GbiG C-terminal domain"/>
    <property type="match status" value="1"/>
</dbReference>
<feature type="domain" description="CobE/GbiG C-terminal" evidence="1">
    <location>
        <begin position="242"/>
        <end position="366"/>
    </location>
</feature>
<dbReference type="Gene3D" id="3.40.50.11220">
    <property type="match status" value="1"/>
</dbReference>
<gene>
    <name evidence="4" type="ORF">EHO60_06920</name>
</gene>
<dbReference type="PANTHER" id="PTHR37477">
    <property type="entry name" value="COBALT-PRECORRIN-5A HYDROLASE"/>
    <property type="match status" value="1"/>
</dbReference>
<dbReference type="EMBL" id="RQET01000004">
    <property type="protein sequence ID" value="TGK12000.1"/>
    <property type="molecule type" value="Genomic_DNA"/>
</dbReference>
<dbReference type="InterPro" id="IPR021745">
    <property type="entry name" value="CbiG_mid"/>
</dbReference>
<dbReference type="AlphaFoldDB" id="A0A4R9GH17"/>
<keyword evidence="5" id="KW-1185">Reference proteome</keyword>
<evidence type="ECO:0000259" key="1">
    <source>
        <dbReference type="Pfam" id="PF01890"/>
    </source>
</evidence>
<dbReference type="InterPro" id="IPR021744">
    <property type="entry name" value="CbiG_N"/>
</dbReference>
<proteinExistence type="predicted"/>
<dbReference type="RefSeq" id="WP_135767403.1">
    <property type="nucleotide sequence ID" value="NZ_RQET01000004.1"/>
</dbReference>
<dbReference type="Pfam" id="PF11761">
    <property type="entry name" value="CbiG_mid"/>
    <property type="match status" value="1"/>
</dbReference>
<dbReference type="GO" id="GO:0009236">
    <property type="term" value="P:cobalamin biosynthetic process"/>
    <property type="evidence" value="ECO:0007669"/>
    <property type="project" value="InterPro"/>
</dbReference>
<name>A0A4R9GH17_9LEPT</name>
<evidence type="ECO:0000313" key="4">
    <source>
        <dbReference type="EMBL" id="TGK12000.1"/>
    </source>
</evidence>
<reference evidence="4" key="1">
    <citation type="journal article" date="2019" name="PLoS Negl. Trop. Dis.">
        <title>Revisiting the worldwide diversity of Leptospira species in the environment.</title>
        <authorList>
            <person name="Vincent A.T."/>
            <person name="Schiettekatte O."/>
            <person name="Bourhy P."/>
            <person name="Veyrier F.J."/>
            <person name="Picardeau M."/>
        </authorList>
    </citation>
    <scope>NUCLEOTIDE SEQUENCE [LARGE SCALE GENOMIC DNA]</scope>
    <source>
        <strain evidence="4">SSW15</strain>
    </source>
</reference>
<dbReference type="InterPro" id="IPR036518">
    <property type="entry name" value="CobE/GbiG_C_sf"/>
</dbReference>
<dbReference type="Pfam" id="PF01890">
    <property type="entry name" value="CbiG_C"/>
    <property type="match status" value="1"/>
</dbReference>
<sequence>MNESRKPYAIYCITKHGLTAGAKLKQSLSGADIYVSPKFIDQGPKDSLLLSLPMDSTLRETFNAYDCHIFVISVGAVVRMIAPLLKNKKVDPAVVCVDDKALFSICVLSGHVGRGNAFTNIVADVLGSTPVVTTASDVSGTLTVDILGRELGWNLEDADRNVTRACAAVVNEAPVLFVQEAGEANWWPMDKPLPKGVEYSTSMENADPGRYEIVLLATDRIRIKDKNPELYNNSVIYYPKSLILGLGCDRDITFEDADAGIRKTLDEHGFSFKSIKAIASVDKKKDETAFLELARKYGWEFLTYPADRLDRVEGILTPSETALKYVETRSVSEAAALLASGASSLLVPKQKYKGSPEGKNLTVAVARIPFAARSPIPTLKEEAHK</sequence>
<feature type="domain" description="Cobalamin synthesis G N-terminal" evidence="2">
    <location>
        <begin position="57"/>
        <end position="137"/>
    </location>
</feature>
<dbReference type="OrthoDB" id="9781023at2"/>
<evidence type="ECO:0000259" key="3">
    <source>
        <dbReference type="Pfam" id="PF11761"/>
    </source>
</evidence>